<feature type="compositionally biased region" description="Low complexity" evidence="1">
    <location>
        <begin position="86"/>
        <end position="95"/>
    </location>
</feature>
<protein>
    <submittedName>
        <fullName evidence="2">Uncharacterized protein</fullName>
    </submittedName>
</protein>
<dbReference type="AlphaFoldDB" id="A0AAV9SEI5"/>
<evidence type="ECO:0000313" key="2">
    <source>
        <dbReference type="EMBL" id="KAK5619782.1"/>
    </source>
</evidence>
<gene>
    <name evidence="2" type="ORF">CRENBAI_007456</name>
</gene>
<name>A0AAV9SEI5_9TELE</name>
<reference evidence="2 3" key="1">
    <citation type="submission" date="2021-06" db="EMBL/GenBank/DDBJ databases">
        <authorList>
            <person name="Palmer J.M."/>
        </authorList>
    </citation>
    <scope>NUCLEOTIDE SEQUENCE [LARGE SCALE GENOMIC DNA]</scope>
    <source>
        <strain evidence="2 3">MEX-2019</strain>
        <tissue evidence="2">Muscle</tissue>
    </source>
</reference>
<organism evidence="2 3">
    <name type="scientific">Crenichthys baileyi</name>
    <name type="common">White River springfish</name>
    <dbReference type="NCBI Taxonomy" id="28760"/>
    <lineage>
        <taxon>Eukaryota</taxon>
        <taxon>Metazoa</taxon>
        <taxon>Chordata</taxon>
        <taxon>Craniata</taxon>
        <taxon>Vertebrata</taxon>
        <taxon>Euteleostomi</taxon>
        <taxon>Actinopterygii</taxon>
        <taxon>Neopterygii</taxon>
        <taxon>Teleostei</taxon>
        <taxon>Neoteleostei</taxon>
        <taxon>Acanthomorphata</taxon>
        <taxon>Ovalentaria</taxon>
        <taxon>Atherinomorphae</taxon>
        <taxon>Cyprinodontiformes</taxon>
        <taxon>Goodeidae</taxon>
        <taxon>Crenichthys</taxon>
    </lineage>
</organism>
<accession>A0AAV9SEI5</accession>
<evidence type="ECO:0000256" key="1">
    <source>
        <dbReference type="SAM" id="MobiDB-lite"/>
    </source>
</evidence>
<feature type="region of interest" description="Disordered" evidence="1">
    <location>
        <begin position="76"/>
        <end position="107"/>
    </location>
</feature>
<comment type="caution">
    <text evidence="2">The sequence shown here is derived from an EMBL/GenBank/DDBJ whole genome shotgun (WGS) entry which is preliminary data.</text>
</comment>
<dbReference type="Proteomes" id="UP001311232">
    <property type="component" value="Unassembled WGS sequence"/>
</dbReference>
<proteinExistence type="predicted"/>
<keyword evidence="3" id="KW-1185">Reference proteome</keyword>
<feature type="region of interest" description="Disordered" evidence="1">
    <location>
        <begin position="47"/>
        <end position="66"/>
    </location>
</feature>
<evidence type="ECO:0000313" key="3">
    <source>
        <dbReference type="Proteomes" id="UP001311232"/>
    </source>
</evidence>
<sequence length="125" mass="13952">MEKRMDKTHAKVISKSKEPRSYLVEMAKRGAWTRRNRRHLQEVPGTDIPAAQHMAESPVPQQDCRSPATEVAIPSFGKNTIKSAGSQPPSGSSLPPSTPVEKNFNGGAEIKLPLRFRDFLRFKRA</sequence>
<dbReference type="EMBL" id="JAHHUM010000449">
    <property type="protein sequence ID" value="KAK5619782.1"/>
    <property type="molecule type" value="Genomic_DNA"/>
</dbReference>